<dbReference type="SUPFAM" id="SSF50630">
    <property type="entry name" value="Acid proteases"/>
    <property type="match status" value="1"/>
</dbReference>
<proteinExistence type="predicted"/>
<protein>
    <submittedName>
        <fullName evidence="1">Uncharacterized protein</fullName>
    </submittedName>
</protein>
<evidence type="ECO:0000313" key="2">
    <source>
        <dbReference type="Proteomes" id="UP000009131"/>
    </source>
</evidence>
<dbReference type="EMBL" id="BABT02000164">
    <property type="protein sequence ID" value="GAA98760.1"/>
    <property type="molecule type" value="Genomic_DNA"/>
</dbReference>
<dbReference type="RefSeq" id="XP_014567503.1">
    <property type="nucleotide sequence ID" value="XM_014712017.1"/>
</dbReference>
<name>G7E7F0_MIXOS</name>
<reference evidence="1 2" key="2">
    <citation type="journal article" date="2012" name="Open Biol.">
        <title>Characteristics of nucleosomes and linker DNA regions on the genome of the basidiomycete Mixia osmundae revealed by mono- and dinucleosome mapping.</title>
        <authorList>
            <person name="Nishida H."/>
            <person name="Kondo S."/>
            <person name="Matsumoto T."/>
            <person name="Suzuki Y."/>
            <person name="Yoshikawa H."/>
            <person name="Taylor T.D."/>
            <person name="Sugiyama J."/>
        </authorList>
    </citation>
    <scope>NUCLEOTIDE SEQUENCE [LARGE SCALE GENOMIC DNA]</scope>
    <source>
        <strain evidence="2">CBS 9802 / IAM 14324 / JCM 22182 / KY 12970</strain>
    </source>
</reference>
<dbReference type="InParanoid" id="G7E7F0"/>
<sequence>MTLSDVSFKATFGAVEHSPSFDQPPYASGVLGLGAGTHQNYGTFMDQAFAAKAVTDNIVTLNLGSPSITFGALNTAFLVGTLVPEMLNCTLQVGMTEFVLTGEQQVFTSEQSPGTRFAFVTPCPSSDHMGCSVSAKIHHRARQRSFAASPRLSEARRRESDIEGAAMVTIF</sequence>
<dbReference type="HOGENOM" id="CLU_1563240_0_0_1"/>
<reference evidence="1 2" key="1">
    <citation type="journal article" date="2011" name="J. Gen. Appl. Microbiol.">
        <title>Draft genome sequencing of the enigmatic basidiomycete Mixia osmundae.</title>
        <authorList>
            <person name="Nishida H."/>
            <person name="Nagatsuka Y."/>
            <person name="Sugiyama J."/>
        </authorList>
    </citation>
    <scope>NUCLEOTIDE SEQUENCE [LARGE SCALE GENOMIC DNA]</scope>
    <source>
        <strain evidence="2">CBS 9802 / IAM 14324 / JCM 22182 / KY 12970</strain>
    </source>
</reference>
<evidence type="ECO:0000313" key="1">
    <source>
        <dbReference type="EMBL" id="GAA98760.1"/>
    </source>
</evidence>
<comment type="caution">
    <text evidence="1">The sequence shown here is derived from an EMBL/GenBank/DDBJ whole genome shotgun (WGS) entry which is preliminary data.</text>
</comment>
<dbReference type="Proteomes" id="UP000009131">
    <property type="component" value="Unassembled WGS sequence"/>
</dbReference>
<gene>
    <name evidence="1" type="primary">Mo05448</name>
    <name evidence="1" type="ORF">E5Q_05448</name>
</gene>
<dbReference type="Gene3D" id="2.40.70.10">
    <property type="entry name" value="Acid Proteases"/>
    <property type="match status" value="1"/>
</dbReference>
<accession>G7E7F0</accession>
<keyword evidence="2" id="KW-1185">Reference proteome</keyword>
<dbReference type="AlphaFoldDB" id="G7E7F0"/>
<organism evidence="1 2">
    <name type="scientific">Mixia osmundae (strain CBS 9802 / IAM 14324 / JCM 22182 / KY 12970)</name>
    <dbReference type="NCBI Taxonomy" id="764103"/>
    <lineage>
        <taxon>Eukaryota</taxon>
        <taxon>Fungi</taxon>
        <taxon>Dikarya</taxon>
        <taxon>Basidiomycota</taxon>
        <taxon>Pucciniomycotina</taxon>
        <taxon>Mixiomycetes</taxon>
        <taxon>Mixiales</taxon>
        <taxon>Mixiaceae</taxon>
        <taxon>Mixia</taxon>
    </lineage>
</organism>
<dbReference type="InterPro" id="IPR021109">
    <property type="entry name" value="Peptidase_aspartic_dom_sf"/>
</dbReference>